<proteinExistence type="predicted"/>
<dbReference type="AlphaFoldDB" id="A0A0H4KI18"/>
<accession>A0A0H4KI18</accession>
<reference evidence="1 2" key="1">
    <citation type="journal article" date="2015" name="PLoS ONE">
        <title>Genome Sequence of Bacillus endophyticus and Analysis of Its Companion Mechanism in the Ketogulonigenium vulgare-Bacillus Strain Consortium.</title>
        <authorList>
            <person name="Jia N."/>
            <person name="Du J."/>
            <person name="Ding M.Z."/>
            <person name="Gao F."/>
            <person name="Yuan Y.J."/>
        </authorList>
    </citation>
    <scope>NUCLEOTIDE SEQUENCE [LARGE SCALE GENOMIC DNA]</scope>
    <source>
        <strain evidence="1 2">Hbe603</strain>
    </source>
</reference>
<name>A0A0H4KI18_9BACI</name>
<organism evidence="1 2">
    <name type="scientific">Priestia filamentosa</name>
    <dbReference type="NCBI Taxonomy" id="1402861"/>
    <lineage>
        <taxon>Bacteria</taxon>
        <taxon>Bacillati</taxon>
        <taxon>Bacillota</taxon>
        <taxon>Bacilli</taxon>
        <taxon>Bacillales</taxon>
        <taxon>Bacillaceae</taxon>
        <taxon>Priestia</taxon>
    </lineage>
</organism>
<evidence type="ECO:0000313" key="2">
    <source>
        <dbReference type="Proteomes" id="UP000036202"/>
    </source>
</evidence>
<dbReference type="PATRIC" id="fig|135735.6.peg.1495"/>
<reference evidence="2" key="2">
    <citation type="submission" date="2015-06" db="EMBL/GenBank/DDBJ databases">
        <title>Genome Sequence of Bacillus endophyticus and Analysis of its Companion Mechanism in the Ketogulonigenium vulgare-Bacillus strain Consortium.</title>
        <authorList>
            <person name="Jia N."/>
            <person name="Du J."/>
            <person name="Ding M.-Z."/>
            <person name="Gao F."/>
            <person name="Yuan Y.-J."/>
        </authorList>
    </citation>
    <scope>NUCLEOTIDE SEQUENCE [LARGE SCALE GENOMIC DNA]</scope>
    <source>
        <strain evidence="2">Hbe603</strain>
    </source>
</reference>
<gene>
    <name evidence="1" type="ORF">BEH_07395</name>
</gene>
<sequence length="141" mass="16685">MREYRIFYGINDEKKEYEETMVFEKEYEAELFARRLAYEEYKKSTGAEEDLSFLYGEFNSIGIFSVECVEDEEFEKATRKCPCCGEDVHFENGELKSENRQSSYDSDYGYSTEKIQFIGRYTENVTASKCENCNYIMLFAD</sequence>
<dbReference type="EMBL" id="CP011974">
    <property type="protein sequence ID" value="AKO91939.1"/>
    <property type="molecule type" value="Genomic_DNA"/>
</dbReference>
<keyword evidence="2" id="KW-1185">Reference proteome</keyword>
<dbReference type="Proteomes" id="UP000036202">
    <property type="component" value="Chromosome"/>
</dbReference>
<protein>
    <submittedName>
        <fullName evidence="1">Uncharacterized protein</fullName>
    </submittedName>
</protein>
<dbReference type="RefSeq" id="WP_046216899.1">
    <property type="nucleotide sequence ID" value="NZ_CP011974.1"/>
</dbReference>
<evidence type="ECO:0000313" key="1">
    <source>
        <dbReference type="EMBL" id="AKO91939.1"/>
    </source>
</evidence>
<dbReference type="KEGG" id="beo:BEH_07395"/>